<comment type="caution">
    <text evidence="2">The sequence shown here is derived from an EMBL/GenBank/DDBJ whole genome shotgun (WGS) entry which is preliminary data.</text>
</comment>
<evidence type="ECO:0000313" key="3">
    <source>
        <dbReference type="Proteomes" id="UP000499080"/>
    </source>
</evidence>
<accession>A0A4Y2ALF5</accession>
<dbReference type="InterPro" id="IPR012337">
    <property type="entry name" value="RNaseH-like_sf"/>
</dbReference>
<name>A0A4Y2ALF5_ARAVE</name>
<dbReference type="Gene3D" id="3.30.420.10">
    <property type="entry name" value="Ribonuclease H-like superfamily/Ribonuclease H"/>
    <property type="match status" value="1"/>
</dbReference>
<dbReference type="Proteomes" id="UP000499080">
    <property type="component" value="Unassembled WGS sequence"/>
</dbReference>
<dbReference type="EMBL" id="BGPR01000020">
    <property type="protein sequence ID" value="GBL80045.1"/>
    <property type="molecule type" value="Genomic_DNA"/>
</dbReference>
<dbReference type="GO" id="GO:0003676">
    <property type="term" value="F:nucleic acid binding"/>
    <property type="evidence" value="ECO:0007669"/>
    <property type="project" value="InterPro"/>
</dbReference>
<evidence type="ECO:0000313" key="2">
    <source>
        <dbReference type="EMBL" id="GBL80045.1"/>
    </source>
</evidence>
<dbReference type="InterPro" id="IPR002156">
    <property type="entry name" value="RNaseH_domain"/>
</dbReference>
<keyword evidence="3" id="KW-1185">Reference proteome</keyword>
<proteinExistence type="predicted"/>
<dbReference type="PROSITE" id="PS50879">
    <property type="entry name" value="RNASE_H_1"/>
    <property type="match status" value="1"/>
</dbReference>
<evidence type="ECO:0000259" key="1">
    <source>
        <dbReference type="PROSITE" id="PS50879"/>
    </source>
</evidence>
<feature type="domain" description="RNase H type-1" evidence="1">
    <location>
        <begin position="1"/>
        <end position="36"/>
    </location>
</feature>
<gene>
    <name evidence="2" type="ORF">AVEN_29059_1</name>
</gene>
<dbReference type="GO" id="GO:0004523">
    <property type="term" value="F:RNA-DNA hybrid ribonuclease activity"/>
    <property type="evidence" value="ECO:0007669"/>
    <property type="project" value="InterPro"/>
</dbReference>
<sequence>MIRVKTNKKIKLIWTPGHSNISWNEKADFLAKTATNSTPFLDWITAEDIISHLQKISTQNPTETFRNSKYYDSLGDIPSVISLSPWIKHRREDITISRILIRMIITPSLLHKFGLYNNPTCHKYNQENNIDHILLNCTHYRTHRIKLWGSFKLTIKHLLPTKNYWKPTEIMSLSSST</sequence>
<dbReference type="AlphaFoldDB" id="A0A4Y2ALF5"/>
<dbReference type="SUPFAM" id="SSF53098">
    <property type="entry name" value="Ribonuclease H-like"/>
    <property type="match status" value="1"/>
</dbReference>
<protein>
    <recommendedName>
        <fullName evidence="1">RNase H type-1 domain-containing protein</fullName>
    </recommendedName>
</protein>
<reference evidence="2 3" key="1">
    <citation type="journal article" date="2019" name="Sci. Rep.">
        <title>Orb-weaving spider Araneus ventricosus genome elucidates the spidroin gene catalogue.</title>
        <authorList>
            <person name="Kono N."/>
            <person name="Nakamura H."/>
            <person name="Ohtoshi R."/>
            <person name="Moran D.A.P."/>
            <person name="Shinohara A."/>
            <person name="Yoshida Y."/>
            <person name="Fujiwara M."/>
            <person name="Mori M."/>
            <person name="Tomita M."/>
            <person name="Arakawa K."/>
        </authorList>
    </citation>
    <scope>NUCLEOTIDE SEQUENCE [LARGE SCALE GENOMIC DNA]</scope>
</reference>
<dbReference type="InterPro" id="IPR036397">
    <property type="entry name" value="RNaseH_sf"/>
</dbReference>
<organism evidence="2 3">
    <name type="scientific">Araneus ventricosus</name>
    <name type="common">Orbweaver spider</name>
    <name type="synonym">Epeira ventricosa</name>
    <dbReference type="NCBI Taxonomy" id="182803"/>
    <lineage>
        <taxon>Eukaryota</taxon>
        <taxon>Metazoa</taxon>
        <taxon>Ecdysozoa</taxon>
        <taxon>Arthropoda</taxon>
        <taxon>Chelicerata</taxon>
        <taxon>Arachnida</taxon>
        <taxon>Araneae</taxon>
        <taxon>Araneomorphae</taxon>
        <taxon>Entelegynae</taxon>
        <taxon>Araneoidea</taxon>
        <taxon>Araneidae</taxon>
        <taxon>Araneus</taxon>
    </lineage>
</organism>